<dbReference type="SUPFAM" id="SSF57667">
    <property type="entry name" value="beta-beta-alpha zinc fingers"/>
    <property type="match status" value="4"/>
</dbReference>
<feature type="compositionally biased region" description="Basic and acidic residues" evidence="9">
    <location>
        <begin position="12"/>
        <end position="44"/>
    </location>
</feature>
<dbReference type="InterPro" id="IPR036236">
    <property type="entry name" value="Znf_C2H2_sf"/>
</dbReference>
<dbReference type="PROSITE" id="PS00028">
    <property type="entry name" value="ZINC_FINGER_C2H2_1"/>
    <property type="match status" value="3"/>
</dbReference>
<evidence type="ECO:0000259" key="10">
    <source>
        <dbReference type="PROSITE" id="PS50157"/>
    </source>
</evidence>
<dbReference type="Pfam" id="PF00096">
    <property type="entry name" value="zf-C2H2"/>
    <property type="match status" value="2"/>
</dbReference>
<dbReference type="EMBL" id="BMAT01010684">
    <property type="protein sequence ID" value="GFR58497.1"/>
    <property type="molecule type" value="Genomic_DNA"/>
</dbReference>
<dbReference type="Proteomes" id="UP000762676">
    <property type="component" value="Unassembled WGS sequence"/>
</dbReference>
<dbReference type="GO" id="GO:0005634">
    <property type="term" value="C:nucleus"/>
    <property type="evidence" value="ECO:0007669"/>
    <property type="project" value="UniProtKB-SubCell"/>
</dbReference>
<comment type="subcellular location">
    <subcellularLocation>
        <location evidence="1">Nucleus</location>
    </subcellularLocation>
</comment>
<keyword evidence="3" id="KW-0677">Repeat</keyword>
<organism evidence="11 12">
    <name type="scientific">Elysia marginata</name>
    <dbReference type="NCBI Taxonomy" id="1093978"/>
    <lineage>
        <taxon>Eukaryota</taxon>
        <taxon>Metazoa</taxon>
        <taxon>Spiralia</taxon>
        <taxon>Lophotrochozoa</taxon>
        <taxon>Mollusca</taxon>
        <taxon>Gastropoda</taxon>
        <taxon>Heterobranchia</taxon>
        <taxon>Euthyneura</taxon>
        <taxon>Panpulmonata</taxon>
        <taxon>Sacoglossa</taxon>
        <taxon>Placobranchoidea</taxon>
        <taxon>Plakobranchidae</taxon>
        <taxon>Elysia</taxon>
    </lineage>
</organism>
<accession>A0AAV4EC01</accession>
<evidence type="ECO:0000256" key="3">
    <source>
        <dbReference type="ARBA" id="ARBA00022737"/>
    </source>
</evidence>
<protein>
    <submittedName>
        <fullName evidence="11">Transcriptional repressor CTCF</fullName>
    </submittedName>
</protein>
<evidence type="ECO:0000313" key="12">
    <source>
        <dbReference type="Proteomes" id="UP000762676"/>
    </source>
</evidence>
<feature type="region of interest" description="Disordered" evidence="9">
    <location>
        <begin position="501"/>
        <end position="547"/>
    </location>
</feature>
<feature type="compositionally biased region" description="Basic and acidic residues" evidence="9">
    <location>
        <begin position="126"/>
        <end position="136"/>
    </location>
</feature>
<feature type="compositionally biased region" description="Polar residues" evidence="9">
    <location>
        <begin position="525"/>
        <end position="547"/>
    </location>
</feature>
<keyword evidence="6" id="KW-0238">DNA-binding</keyword>
<feature type="compositionally biased region" description="Polar residues" evidence="9">
    <location>
        <begin position="340"/>
        <end position="353"/>
    </location>
</feature>
<evidence type="ECO:0000256" key="4">
    <source>
        <dbReference type="ARBA" id="ARBA00022771"/>
    </source>
</evidence>
<proteinExistence type="predicted"/>
<feature type="domain" description="C2H2-type" evidence="10">
    <location>
        <begin position="1170"/>
        <end position="1198"/>
    </location>
</feature>
<dbReference type="SMART" id="SM00355">
    <property type="entry name" value="ZnF_C2H2"/>
    <property type="match status" value="10"/>
</dbReference>
<feature type="compositionally biased region" description="Basic and acidic residues" evidence="9">
    <location>
        <begin position="270"/>
        <end position="298"/>
    </location>
</feature>
<dbReference type="GO" id="GO:0008270">
    <property type="term" value="F:zinc ion binding"/>
    <property type="evidence" value="ECO:0007669"/>
    <property type="project" value="UniProtKB-KW"/>
</dbReference>
<evidence type="ECO:0000256" key="7">
    <source>
        <dbReference type="ARBA" id="ARBA00023242"/>
    </source>
</evidence>
<dbReference type="PANTHER" id="PTHR24392">
    <property type="entry name" value="ZINC FINGER PROTEIN"/>
    <property type="match status" value="1"/>
</dbReference>
<feature type="domain" description="C2H2-type" evidence="10">
    <location>
        <begin position="1052"/>
        <end position="1079"/>
    </location>
</feature>
<feature type="region of interest" description="Disordered" evidence="9">
    <location>
        <begin position="1"/>
        <end position="369"/>
    </location>
</feature>
<keyword evidence="7" id="KW-0539">Nucleus</keyword>
<feature type="region of interest" description="Disordered" evidence="9">
    <location>
        <begin position="635"/>
        <end position="748"/>
    </location>
</feature>
<dbReference type="InterPro" id="IPR013087">
    <property type="entry name" value="Znf_C2H2_type"/>
</dbReference>
<keyword evidence="12" id="KW-1185">Reference proteome</keyword>
<sequence length="1534" mass="168195">MSSPNKCSTRLSKLEKSQNQKPSDKKPGAKETDSLKTEQSDKMKGIQNGKSRTDVIASAPEISTVQNPSSQNDNSSKKNKLSAVLSTPPTPVRRSGRAPVPSSRYKDMEVTTPGASRKRSLASSSKEPDLVPEHSGKRMKKQSKNTVAELSSNDVQAATTIESTEEDKTSEGNKATALKITKPPQKTTFSPEGKTVLLEMSEEETYGVPEPETKPQDDPPKKDENVPVTLDNTETDEERNVPISVEEMIEKSLQEGKIDKSDLEASSSAKRKESRESLESKSNEYELDASHIDLDNKPTGDLTASDPDNEITEDLAVSDANNKTTDDFAFSDSDHKTTEDLATSNSDNKTTASEIHDSESVPTPSITIGGQNVTFEERNGETVAVVTIASGLGDSHDQTVLVPEEGAANDHPLTEIVSVIPNSHGGHTVVTGKTEDSAAVVGPQKLTIEARQFSSLLKPKPRTSNPVTGHGRVIPKNEQQMTAMMFKSGVGSPSLTPAGSYVAVSSPQDMQPQKSGKKYSLLPPLSQTSIPETSRPPSHGSVTSKSSPKVIIVNQKSSDGTGAAHISTLKSPAQVTMPATNNSSTLIHVKKAQGTSLTASDLECVLKALSGKNVPETEPTLAAEESFSVGITEEASATANGDHLESAESKEDNPPISTEVDKVESGDFGQVQEEKKLEKDEENLAQDTTTVDNKNETDKDGADEVREKVEEETRGNKSADATNNKEISSEPAKTVTEAFIEEASSENLPVESALYQALQALEPTAITSMQTPSPENGENAANLELPVAKKVEGEDSKSSSSDKWTVKGETIKVVDNGIEYDVRIVCQEDVTEEIIDDSAEQDRVDKADEISVKEEALDESIDEESGMQTSGTQTLYSDKASHIQRMATVVDKDGQKKQVYYVSVFPGKGVLNRVKSNQGARLTQASWVLSENGLYCCGKCDYKTDKKANFYKHRRLHIGAKPHICPICQYKAGTSSNLKRHMGIHKDIREHKCEICGLCFRQKIHLERHIKYKHEVKSVKCPLCDYVCANEQPDLKMHMKRKHSNGKSGEMLKCPECNVEVGSKKDLKQHMKFHKDGPELKLFCKECSFVTDCQSRLRRHQAIHSKLKPFQCGVCPYRAAQKEHVLRHLRTQHKIEVKREVKKTWRSKKQPDQEEVKVDKADFTSGDKIFACNHCTMRFAKLINLYKHLHTQHSDIMPPETSGNYYCVVCEFSTTTKKNLLVHMRRHNMTDQTPPTHVYSCVLCRYVNPKRRNLFQHMRKKHNIDISNQAEDEAETQVLEMGEMIKSVKDEVLTTQVASTSVTGVVGTGEALTTVEIHENNNSTELGNLANMIKIEDLTRTGTTPPADGDDNTATLVIDTRATESTPVQIVHATNVSSLVQEQQHSVDALEGLQALAEQAGLVDSIIEEQVTSLEQNQQQETMIIDQVHSTEEGANSTATTTTTDAVEIVNDSEHLQELQGVTLGADGEVEIGAGADFGGMELSEEQLSNLRHGDMVEMDGELYVVEMTNDPDQPDKQILSFVPVSATEITDQE</sequence>
<evidence type="ECO:0000256" key="8">
    <source>
        <dbReference type="PROSITE-ProRule" id="PRU00042"/>
    </source>
</evidence>
<dbReference type="PROSITE" id="PS50157">
    <property type="entry name" value="ZINC_FINGER_C2H2_2"/>
    <property type="match status" value="5"/>
</dbReference>
<keyword evidence="5" id="KW-0862">Zinc</keyword>
<dbReference type="FunFam" id="3.30.160.60:FF:000446">
    <property type="entry name" value="Zinc finger protein"/>
    <property type="match status" value="1"/>
</dbReference>
<feature type="compositionally biased region" description="Basic and acidic residues" evidence="9">
    <location>
        <begin position="642"/>
        <end position="665"/>
    </location>
</feature>
<feature type="compositionally biased region" description="Polar residues" evidence="9">
    <location>
        <begin position="144"/>
        <end position="162"/>
    </location>
</feature>
<dbReference type="Gene3D" id="3.30.160.60">
    <property type="entry name" value="Classic Zinc Finger"/>
    <property type="match status" value="5"/>
</dbReference>
<reference evidence="11 12" key="1">
    <citation type="journal article" date="2021" name="Elife">
        <title>Chloroplast acquisition without the gene transfer in kleptoplastic sea slugs, Plakobranchus ocellatus.</title>
        <authorList>
            <person name="Maeda T."/>
            <person name="Takahashi S."/>
            <person name="Yoshida T."/>
            <person name="Shimamura S."/>
            <person name="Takaki Y."/>
            <person name="Nagai Y."/>
            <person name="Toyoda A."/>
            <person name="Suzuki Y."/>
            <person name="Arimoto A."/>
            <person name="Ishii H."/>
            <person name="Satoh N."/>
            <person name="Nishiyama T."/>
            <person name="Hasebe M."/>
            <person name="Maruyama T."/>
            <person name="Minagawa J."/>
            <person name="Obokata J."/>
            <person name="Shigenobu S."/>
        </authorList>
    </citation>
    <scope>NUCLEOTIDE SEQUENCE [LARGE SCALE GENOMIC DNA]</scope>
</reference>
<evidence type="ECO:0000256" key="9">
    <source>
        <dbReference type="SAM" id="MobiDB-lite"/>
    </source>
</evidence>
<feature type="domain" description="C2H2-type" evidence="10">
    <location>
        <begin position="1082"/>
        <end position="1109"/>
    </location>
</feature>
<evidence type="ECO:0000256" key="2">
    <source>
        <dbReference type="ARBA" id="ARBA00022723"/>
    </source>
</evidence>
<feature type="compositionally biased region" description="Polar residues" evidence="9">
    <location>
        <begin position="1"/>
        <end position="11"/>
    </location>
</feature>
<keyword evidence="4 8" id="KW-0863">Zinc-finger</keyword>
<feature type="compositionally biased region" description="Basic and acidic residues" evidence="9">
    <location>
        <begin position="211"/>
        <end position="225"/>
    </location>
</feature>
<evidence type="ECO:0000256" key="6">
    <source>
        <dbReference type="ARBA" id="ARBA00023125"/>
    </source>
</evidence>
<feature type="domain" description="C2H2-type" evidence="10">
    <location>
        <begin position="935"/>
        <end position="962"/>
    </location>
</feature>
<feature type="compositionally biased region" description="Polar residues" evidence="9">
    <location>
        <begin position="360"/>
        <end position="369"/>
    </location>
</feature>
<dbReference type="PANTHER" id="PTHR24392:SF31">
    <property type="entry name" value="C2H2-TYPE DOMAIN-CONTAINING PROTEIN"/>
    <property type="match status" value="1"/>
</dbReference>
<evidence type="ECO:0000313" key="11">
    <source>
        <dbReference type="EMBL" id="GFR58497.1"/>
    </source>
</evidence>
<feature type="compositionally biased region" description="Basic and acidic residues" evidence="9">
    <location>
        <begin position="248"/>
        <end position="263"/>
    </location>
</feature>
<comment type="caution">
    <text evidence="11">The sequence shown here is derived from an EMBL/GenBank/DDBJ whole genome shotgun (WGS) entry which is preliminary data.</text>
</comment>
<gene>
    <name evidence="11" type="ORF">ElyMa_005362100</name>
</gene>
<name>A0AAV4EC01_9GAST</name>
<feature type="compositionally biased region" description="Basic and acidic residues" evidence="9">
    <location>
        <begin position="693"/>
        <end position="717"/>
    </location>
</feature>
<keyword evidence="2" id="KW-0479">Metal-binding</keyword>
<feature type="domain" description="C2H2-type" evidence="10">
    <location>
        <begin position="991"/>
        <end position="1014"/>
    </location>
</feature>
<evidence type="ECO:0000256" key="1">
    <source>
        <dbReference type="ARBA" id="ARBA00004123"/>
    </source>
</evidence>
<evidence type="ECO:0000256" key="5">
    <source>
        <dbReference type="ARBA" id="ARBA00022833"/>
    </source>
</evidence>
<feature type="compositionally biased region" description="Polar residues" evidence="9">
    <location>
        <begin position="501"/>
        <end position="514"/>
    </location>
</feature>
<dbReference type="GO" id="GO:0003677">
    <property type="term" value="F:DNA binding"/>
    <property type="evidence" value="ECO:0007669"/>
    <property type="project" value="UniProtKB-KW"/>
</dbReference>